<comment type="caution">
    <text evidence="11">The sequence shown here is derived from an EMBL/GenBank/DDBJ whole genome shotgun (WGS) entry which is preliminary data.</text>
</comment>
<dbReference type="GO" id="GO:0005886">
    <property type="term" value="C:plasma membrane"/>
    <property type="evidence" value="ECO:0007669"/>
    <property type="project" value="UniProtKB-SubCell"/>
</dbReference>
<keyword evidence="7 9" id="KW-0472">Membrane</keyword>
<feature type="transmembrane region" description="Helical" evidence="9">
    <location>
        <begin position="65"/>
        <end position="85"/>
    </location>
</feature>
<dbReference type="HAMAP" id="MF_01148">
    <property type="entry name" value="Lnt"/>
    <property type="match status" value="1"/>
</dbReference>
<dbReference type="InterPro" id="IPR036526">
    <property type="entry name" value="C-N_Hydrolase_sf"/>
</dbReference>
<dbReference type="RefSeq" id="WP_082657134.1">
    <property type="nucleotide sequence ID" value="NZ_CAAAHY010000002.1"/>
</dbReference>
<evidence type="ECO:0000259" key="10">
    <source>
        <dbReference type="PROSITE" id="PS50263"/>
    </source>
</evidence>
<dbReference type="GO" id="GO:0042158">
    <property type="term" value="P:lipoprotein biosynthetic process"/>
    <property type="evidence" value="ECO:0007669"/>
    <property type="project" value="UniProtKB-UniRule"/>
</dbReference>
<proteinExistence type="inferred from homology"/>
<dbReference type="AlphaFoldDB" id="A0A0W0TRT4"/>
<dbReference type="EMBL" id="LNYA01000023">
    <property type="protein sequence ID" value="KTC98085.1"/>
    <property type="molecule type" value="Genomic_DNA"/>
</dbReference>
<sequence>MEVSTPIEQFESFSVKRKAVPVFLRFFLFGLLLPLSFAPFHLPGMAILSLGLFYYQLSVSPKSPFLHGLMYGFGFFGLGVSWIFVSIHEYGHLNDLLSAFITCLFIVYLSLFPALMAYLFSRLKIQPFTLLSALAFSALWILSEYLRATFLTGFPWLLLGFGQFDAPIKSLLPVIGVYGTGLLTCFGAALLSLSVRAQGGKRLKHLAVFTLIMLIPFAFKHRQWSESHASPVSVGVIQANLSMRDKWDEALFWQLLQGYQEETEKLLGTQLILMPESAIPLPPSYVSDFLYQLQQRAKRAGSAILLGIPQPVSPGDERYFNSLMTLGKAKGSYQKQHLVPFGEYMPRFFIALSDWLGIPDANLQAGKKDQTLVRVQKHAIASLICYELAYGDLLRRQLPAAEWIVSISDDGWFGRSLAMYQQQQMAQVRSLQVSRYQVVANNDGLSSVINHQGDIVASLPAFSSGLLRASLYPMTGSTPWIHWGDMPILLFCALTYLFCLAQKQLKNKDSAEAIAGEVKRRYPYQPV</sequence>
<dbReference type="GO" id="GO:0016410">
    <property type="term" value="F:N-acyltransferase activity"/>
    <property type="evidence" value="ECO:0007669"/>
    <property type="project" value="UniProtKB-UniRule"/>
</dbReference>
<accession>A0A0W0TRT4</accession>
<dbReference type="Gene3D" id="3.60.110.10">
    <property type="entry name" value="Carbon-nitrogen hydrolase"/>
    <property type="match status" value="1"/>
</dbReference>
<keyword evidence="4 9" id="KW-0808">Transferase</keyword>
<dbReference type="STRING" id="448.Lery_1139"/>
<organism evidence="11 12">
    <name type="scientific">Legionella erythra</name>
    <dbReference type="NCBI Taxonomy" id="448"/>
    <lineage>
        <taxon>Bacteria</taxon>
        <taxon>Pseudomonadati</taxon>
        <taxon>Pseudomonadota</taxon>
        <taxon>Gammaproteobacteria</taxon>
        <taxon>Legionellales</taxon>
        <taxon>Legionellaceae</taxon>
        <taxon>Legionella</taxon>
    </lineage>
</organism>
<keyword evidence="11" id="KW-0449">Lipoprotein</keyword>
<protein>
    <recommendedName>
        <fullName evidence="9">Apolipoprotein N-acyltransferase</fullName>
        <shortName evidence="9">ALP N-acyltransferase</shortName>
        <ecNumber evidence="9">2.3.1.269</ecNumber>
    </recommendedName>
</protein>
<keyword evidence="5 9" id="KW-0812">Transmembrane</keyword>
<name>A0A0W0TRT4_LEGER</name>
<feature type="transmembrane region" description="Helical" evidence="9">
    <location>
        <begin position="26"/>
        <end position="53"/>
    </location>
</feature>
<dbReference type="CDD" id="cd07571">
    <property type="entry name" value="ALP_N-acyl_transferase"/>
    <property type="match status" value="1"/>
</dbReference>
<dbReference type="Pfam" id="PF20154">
    <property type="entry name" value="LNT_N"/>
    <property type="match status" value="1"/>
</dbReference>
<evidence type="ECO:0000256" key="3">
    <source>
        <dbReference type="ARBA" id="ARBA00022475"/>
    </source>
</evidence>
<evidence type="ECO:0000256" key="5">
    <source>
        <dbReference type="ARBA" id="ARBA00022692"/>
    </source>
</evidence>
<feature type="transmembrane region" description="Helical" evidence="9">
    <location>
        <begin position="480"/>
        <end position="501"/>
    </location>
</feature>
<evidence type="ECO:0000256" key="4">
    <source>
        <dbReference type="ARBA" id="ARBA00022679"/>
    </source>
</evidence>
<reference evidence="11 12" key="1">
    <citation type="submission" date="2015-11" db="EMBL/GenBank/DDBJ databases">
        <title>Genomic analysis of 38 Legionella species identifies large and diverse effector repertoires.</title>
        <authorList>
            <person name="Burstein D."/>
            <person name="Amaro F."/>
            <person name="Zusman T."/>
            <person name="Lifshitz Z."/>
            <person name="Cohen O."/>
            <person name="Gilbert J.A."/>
            <person name="Pupko T."/>
            <person name="Shuman H.A."/>
            <person name="Segal G."/>
        </authorList>
    </citation>
    <scope>NUCLEOTIDE SEQUENCE [LARGE SCALE GENOMIC DNA]</scope>
    <source>
        <strain evidence="11 12">SE-32A-C8</strain>
    </source>
</reference>
<evidence type="ECO:0000256" key="1">
    <source>
        <dbReference type="ARBA" id="ARBA00004651"/>
    </source>
</evidence>
<evidence type="ECO:0000256" key="7">
    <source>
        <dbReference type="ARBA" id="ARBA00023136"/>
    </source>
</evidence>
<comment type="catalytic activity">
    <reaction evidence="9">
        <text>N-terminal S-1,2-diacyl-sn-glyceryl-L-cysteinyl-[lipoprotein] + a glycerophospholipid = N-acyl-S-1,2-diacyl-sn-glyceryl-L-cysteinyl-[lipoprotein] + a 2-acyl-sn-glycero-3-phospholipid + H(+)</text>
        <dbReference type="Rhea" id="RHEA:48228"/>
        <dbReference type="Rhea" id="RHEA-COMP:14681"/>
        <dbReference type="Rhea" id="RHEA-COMP:14684"/>
        <dbReference type="ChEBI" id="CHEBI:15378"/>
        <dbReference type="ChEBI" id="CHEBI:136912"/>
        <dbReference type="ChEBI" id="CHEBI:140656"/>
        <dbReference type="ChEBI" id="CHEBI:140657"/>
        <dbReference type="ChEBI" id="CHEBI:140660"/>
        <dbReference type="EC" id="2.3.1.269"/>
    </reaction>
</comment>
<feature type="transmembrane region" description="Helical" evidence="9">
    <location>
        <begin position="128"/>
        <end position="150"/>
    </location>
</feature>
<dbReference type="PROSITE" id="PS50263">
    <property type="entry name" value="CN_HYDROLASE"/>
    <property type="match status" value="1"/>
</dbReference>
<comment type="subcellular location">
    <subcellularLocation>
        <location evidence="1 9">Cell membrane</location>
        <topology evidence="1 9">Multi-pass membrane protein</topology>
    </subcellularLocation>
</comment>
<keyword evidence="3 9" id="KW-1003">Cell membrane</keyword>
<evidence type="ECO:0000256" key="6">
    <source>
        <dbReference type="ARBA" id="ARBA00022989"/>
    </source>
</evidence>
<comment type="pathway">
    <text evidence="9">Protein modification; lipoprotein biosynthesis (N-acyl transfer).</text>
</comment>
<feature type="domain" description="CN hydrolase" evidence="10">
    <location>
        <begin position="237"/>
        <end position="473"/>
    </location>
</feature>
<feature type="transmembrane region" description="Helical" evidence="9">
    <location>
        <begin position="97"/>
        <end position="121"/>
    </location>
</feature>
<comment type="similarity">
    <text evidence="2 9">Belongs to the CN hydrolase family. Apolipoprotein N-acyltransferase subfamily.</text>
</comment>
<evidence type="ECO:0000256" key="2">
    <source>
        <dbReference type="ARBA" id="ARBA00010065"/>
    </source>
</evidence>
<evidence type="ECO:0000256" key="9">
    <source>
        <dbReference type="HAMAP-Rule" id="MF_01148"/>
    </source>
</evidence>
<dbReference type="PATRIC" id="fig|448.7.peg.1194"/>
<dbReference type="PANTHER" id="PTHR38686:SF1">
    <property type="entry name" value="APOLIPOPROTEIN N-ACYLTRANSFERASE"/>
    <property type="match status" value="1"/>
</dbReference>
<evidence type="ECO:0000256" key="8">
    <source>
        <dbReference type="ARBA" id="ARBA00023315"/>
    </source>
</evidence>
<dbReference type="Pfam" id="PF00795">
    <property type="entry name" value="CN_hydrolase"/>
    <property type="match status" value="1"/>
</dbReference>
<keyword evidence="12" id="KW-1185">Reference proteome</keyword>
<feature type="transmembrane region" description="Helical" evidence="9">
    <location>
        <begin position="170"/>
        <end position="191"/>
    </location>
</feature>
<gene>
    <name evidence="11" type="primary">cutE</name>
    <name evidence="9" type="synonym">lnt</name>
    <name evidence="11" type="ORF">Lery_1139</name>
</gene>
<dbReference type="InterPro" id="IPR003010">
    <property type="entry name" value="C-N_Hydrolase"/>
</dbReference>
<comment type="function">
    <text evidence="9">Catalyzes the phospholipid dependent N-acylation of the N-terminal cysteine of apolipoprotein, the last step in lipoprotein maturation.</text>
</comment>
<keyword evidence="6 9" id="KW-1133">Transmembrane helix</keyword>
<dbReference type="NCBIfam" id="TIGR00546">
    <property type="entry name" value="lnt"/>
    <property type="match status" value="1"/>
</dbReference>
<dbReference type="InterPro" id="IPR045378">
    <property type="entry name" value="LNT_N"/>
</dbReference>
<evidence type="ECO:0000313" key="12">
    <source>
        <dbReference type="Proteomes" id="UP000054773"/>
    </source>
</evidence>
<dbReference type="InterPro" id="IPR004563">
    <property type="entry name" value="Apolipo_AcylTrfase"/>
</dbReference>
<dbReference type="SUPFAM" id="SSF56317">
    <property type="entry name" value="Carbon-nitrogen hydrolase"/>
    <property type="match status" value="1"/>
</dbReference>
<dbReference type="PANTHER" id="PTHR38686">
    <property type="entry name" value="APOLIPOPROTEIN N-ACYLTRANSFERASE"/>
    <property type="match status" value="1"/>
</dbReference>
<dbReference type="UniPathway" id="UPA00666"/>
<dbReference type="Proteomes" id="UP000054773">
    <property type="component" value="Unassembled WGS sequence"/>
</dbReference>
<keyword evidence="8 9" id="KW-0012">Acyltransferase</keyword>
<evidence type="ECO:0000313" key="11">
    <source>
        <dbReference type="EMBL" id="KTC98085.1"/>
    </source>
</evidence>
<dbReference type="EC" id="2.3.1.269" evidence="9"/>